<name>A0ACC6P558_9BURK</name>
<reference evidence="1" key="1">
    <citation type="submission" date="2023-10" db="EMBL/GenBank/DDBJ databases">
        <title>Amphibacter perezi, gen. nov., sp. nov. a novel taxa of the family Comamonadaceae, class Betaproteobacteria isolated from the skin microbiota of Pelophylax perezi from different populations.</title>
        <authorList>
            <person name="Costa S."/>
            <person name="Proenca D.N."/>
            <person name="Lopes I."/>
            <person name="Morais P.V."/>
        </authorList>
    </citation>
    <scope>NUCLEOTIDE SEQUENCE</scope>
    <source>
        <strain evidence="1">SL12-8</strain>
    </source>
</reference>
<dbReference type="Proteomes" id="UP001364695">
    <property type="component" value="Unassembled WGS sequence"/>
</dbReference>
<evidence type="ECO:0000313" key="2">
    <source>
        <dbReference type="Proteomes" id="UP001364695"/>
    </source>
</evidence>
<proteinExistence type="predicted"/>
<gene>
    <name evidence="1" type="ORF">RV045_12950</name>
</gene>
<sequence length="393" mass="43352">MQAPETGLPAHSPAFDQMAVWLAWVDGEGQVRHANAALQSALGRSLRQLCGRPVQDWLVLGDEVLQAMDRIRREDFGHSHFEATLGGAAWLRPPTALMGEGVGPASRLRGLISRSDEGWCLLQMWPVARQQEQDEERQAREHQMAQHALFRALAHEIKNPLGGIRGAAQLMAMDFTALQDGSAALDSDMLKEWRSCARVVDDEVGRLQGLVDRLLTPQRAPRQQGWVNVHEVCEHVWRLVKAEYGEGLSWQRDYDVSLPELWSDHGRLVQVVLNLVQNAAQMLQPRRLAGDARITVRTRAVRQSTVVQSRHRLAIELTVSDNGPGVAPELQHTLFAPMVSGRSGGTGLGLTLAQTYAQQLGGSLKLEQAQPHAVFRVLLPVSGPAAQEDKGRA</sequence>
<protein>
    <submittedName>
        <fullName evidence="1">ATP-binding protein</fullName>
    </submittedName>
</protein>
<dbReference type="EMBL" id="JAWDIE010000024">
    <property type="protein sequence ID" value="MEJ7139327.1"/>
    <property type="molecule type" value="Genomic_DNA"/>
</dbReference>
<accession>A0ACC6P558</accession>
<organism evidence="1 2">
    <name type="scientific">Amphibiibacter pelophylacis</name>
    <dbReference type="NCBI Taxonomy" id="1799477"/>
    <lineage>
        <taxon>Bacteria</taxon>
        <taxon>Pseudomonadati</taxon>
        <taxon>Pseudomonadota</taxon>
        <taxon>Betaproteobacteria</taxon>
        <taxon>Burkholderiales</taxon>
        <taxon>Sphaerotilaceae</taxon>
        <taxon>Amphibiibacter</taxon>
    </lineage>
</organism>
<comment type="caution">
    <text evidence="1">The sequence shown here is derived from an EMBL/GenBank/DDBJ whole genome shotgun (WGS) entry which is preliminary data.</text>
</comment>
<evidence type="ECO:0000313" key="1">
    <source>
        <dbReference type="EMBL" id="MEJ7139327.1"/>
    </source>
</evidence>
<keyword evidence="2" id="KW-1185">Reference proteome</keyword>
<keyword evidence="1" id="KW-0067">ATP-binding</keyword>
<keyword evidence="1" id="KW-0547">Nucleotide-binding</keyword>